<evidence type="ECO:0000256" key="1">
    <source>
        <dbReference type="SAM" id="Phobius"/>
    </source>
</evidence>
<feature type="chain" id="PRO_5012850161" evidence="2">
    <location>
        <begin position="21"/>
        <end position="340"/>
    </location>
</feature>
<evidence type="ECO:0000256" key="2">
    <source>
        <dbReference type="SAM" id="SignalP"/>
    </source>
</evidence>
<evidence type="ECO:0000313" key="4">
    <source>
        <dbReference type="Proteomes" id="UP000198287"/>
    </source>
</evidence>
<keyword evidence="1" id="KW-0812">Transmembrane</keyword>
<reference evidence="3 4" key="1">
    <citation type="submission" date="2015-12" db="EMBL/GenBank/DDBJ databases">
        <title>The genome of Folsomia candida.</title>
        <authorList>
            <person name="Faddeeva A."/>
            <person name="Derks M.F."/>
            <person name="Anvar Y."/>
            <person name="Smit S."/>
            <person name="Van Straalen N."/>
            <person name="Roelofs D."/>
        </authorList>
    </citation>
    <scope>NUCLEOTIDE SEQUENCE [LARGE SCALE GENOMIC DNA]</scope>
    <source>
        <strain evidence="3 4">VU population</strain>
        <tissue evidence="3">Whole body</tissue>
    </source>
</reference>
<keyword evidence="2" id="KW-0732">Signal</keyword>
<feature type="transmembrane region" description="Helical" evidence="1">
    <location>
        <begin position="185"/>
        <end position="206"/>
    </location>
</feature>
<gene>
    <name evidence="3" type="ORF">Fcan01_24095</name>
</gene>
<feature type="non-terminal residue" evidence="3">
    <location>
        <position position="340"/>
    </location>
</feature>
<protein>
    <submittedName>
        <fullName evidence="3">Uncharacterized protein</fullName>
    </submittedName>
</protein>
<feature type="signal peptide" evidence="2">
    <location>
        <begin position="1"/>
        <end position="20"/>
    </location>
</feature>
<name>A0A226D6G4_FOLCA</name>
<sequence>MHLRYFFLFFCLGLIRSSLGWNLFPWTVTSSLGNFTREKLSSLRNQRNRLKSLVIEEKRAEIEKKEEKVTLNSSLATKFSRKNFVKNFIPVNEIIEKMSDKISKRKPQSFDPRLELVDRMLKSEKMKNILNLFPIEFGIKIKKILKIDGLKNSHDDSSGINLAASRGGGGGWGWGQGMGGEIDAFTILAALAFLTFLMSVLAQLLASVTTTVAAGRSELRDVTESPVLPSGLDLDTVSRTIEKIRPTVAITFIKGSDFQDFVAFKIAHPPKQEVVTAADPLDNDFPSPLTAITEPDGAPIFTNPWNIADVHGIQEEEEVEIETKHHPPIFVSSISDDPTT</sequence>
<keyword evidence="1" id="KW-0472">Membrane</keyword>
<accession>A0A226D6G4</accession>
<organism evidence="3 4">
    <name type="scientific">Folsomia candida</name>
    <name type="common">Springtail</name>
    <dbReference type="NCBI Taxonomy" id="158441"/>
    <lineage>
        <taxon>Eukaryota</taxon>
        <taxon>Metazoa</taxon>
        <taxon>Ecdysozoa</taxon>
        <taxon>Arthropoda</taxon>
        <taxon>Hexapoda</taxon>
        <taxon>Collembola</taxon>
        <taxon>Entomobryomorpha</taxon>
        <taxon>Isotomoidea</taxon>
        <taxon>Isotomidae</taxon>
        <taxon>Proisotominae</taxon>
        <taxon>Folsomia</taxon>
    </lineage>
</organism>
<evidence type="ECO:0000313" key="3">
    <source>
        <dbReference type="EMBL" id="OXA41142.1"/>
    </source>
</evidence>
<proteinExistence type="predicted"/>
<keyword evidence="1" id="KW-1133">Transmembrane helix</keyword>
<dbReference type="EMBL" id="LNIX01000030">
    <property type="protein sequence ID" value="OXA41142.1"/>
    <property type="molecule type" value="Genomic_DNA"/>
</dbReference>
<comment type="caution">
    <text evidence="3">The sequence shown here is derived from an EMBL/GenBank/DDBJ whole genome shotgun (WGS) entry which is preliminary data.</text>
</comment>
<keyword evidence="4" id="KW-1185">Reference proteome</keyword>
<dbReference type="Proteomes" id="UP000198287">
    <property type="component" value="Unassembled WGS sequence"/>
</dbReference>
<dbReference type="AlphaFoldDB" id="A0A226D6G4"/>